<feature type="domain" description="Histidine kinase" evidence="15">
    <location>
        <begin position="121"/>
        <end position="326"/>
    </location>
</feature>
<comment type="catalytic activity">
    <reaction evidence="1">
        <text>ATP + protein L-histidine = ADP + protein N-phospho-L-histidine.</text>
        <dbReference type="EC" id="2.7.13.3"/>
    </reaction>
</comment>
<keyword evidence="6" id="KW-0808">Transferase</keyword>
<dbReference type="GO" id="GO:0005524">
    <property type="term" value="F:ATP binding"/>
    <property type="evidence" value="ECO:0007669"/>
    <property type="project" value="UniProtKB-KW"/>
</dbReference>
<dbReference type="CDD" id="cd00082">
    <property type="entry name" value="HisKA"/>
    <property type="match status" value="1"/>
</dbReference>
<evidence type="ECO:0000256" key="1">
    <source>
        <dbReference type="ARBA" id="ARBA00000085"/>
    </source>
</evidence>
<evidence type="ECO:0000256" key="7">
    <source>
        <dbReference type="ARBA" id="ARBA00022692"/>
    </source>
</evidence>
<name>A0A923L814_9BACI</name>
<accession>A0A923L814</accession>
<keyword evidence="13 14" id="KW-0472">Membrane</keyword>
<dbReference type="Pfam" id="PF02518">
    <property type="entry name" value="HATPase_c"/>
    <property type="match status" value="1"/>
</dbReference>
<dbReference type="RefSeq" id="WP_186870788.1">
    <property type="nucleotide sequence ID" value="NZ_JACOOL010000012.1"/>
</dbReference>
<keyword evidence="12" id="KW-0902">Two-component regulatory system</keyword>
<dbReference type="InterPro" id="IPR005467">
    <property type="entry name" value="His_kinase_dom"/>
</dbReference>
<dbReference type="SUPFAM" id="SSF55874">
    <property type="entry name" value="ATPase domain of HSP90 chaperone/DNA topoisomerase II/histidine kinase"/>
    <property type="match status" value="1"/>
</dbReference>
<keyword evidence="8" id="KW-0547">Nucleotide-binding</keyword>
<dbReference type="Gene3D" id="3.30.565.10">
    <property type="entry name" value="Histidine kinase-like ATPase, C-terminal domain"/>
    <property type="match status" value="1"/>
</dbReference>
<proteinExistence type="predicted"/>
<evidence type="ECO:0000259" key="15">
    <source>
        <dbReference type="PROSITE" id="PS50109"/>
    </source>
</evidence>
<keyword evidence="5" id="KW-0597">Phosphoprotein</keyword>
<keyword evidence="10" id="KW-0067">ATP-binding</keyword>
<evidence type="ECO:0000256" key="12">
    <source>
        <dbReference type="ARBA" id="ARBA00023012"/>
    </source>
</evidence>
<evidence type="ECO:0000256" key="2">
    <source>
        <dbReference type="ARBA" id="ARBA00004651"/>
    </source>
</evidence>
<feature type="transmembrane region" description="Helical" evidence="14">
    <location>
        <begin position="35"/>
        <end position="55"/>
    </location>
</feature>
<protein>
    <recommendedName>
        <fullName evidence="3">histidine kinase</fullName>
        <ecNumber evidence="3">2.7.13.3</ecNumber>
    </recommendedName>
</protein>
<dbReference type="InterPro" id="IPR004358">
    <property type="entry name" value="Sig_transdc_His_kin-like_C"/>
</dbReference>
<dbReference type="PANTHER" id="PTHR45453">
    <property type="entry name" value="PHOSPHATE REGULON SENSOR PROTEIN PHOR"/>
    <property type="match status" value="1"/>
</dbReference>
<sequence>MIKKYLLERRSWILFFCLLQGLFLVIAYVDTSIHVSSILYIVFLSFVLFLLFLVMQYGREVSFYKRLNEWNPNVDIKMIGEGSTPLEQIVEKAIKQQVDTCKQDLNQLTIDVEQEKDELLTWIHEVKTPLTTMKLMIERMEDRALREQLMYEWLRIHLLLDQQLHKRRIASMENDLYIEQLDLEKLVIQEIQSLKSWCFQKGVGFEVELDVTEVLSDAKWLPFILRQILTNAVKYSKNSDIMVRSYEQHGRTVVEIQDEGRGIEARDIPRIFEKGFTSTRDHKDQNATGMGLYLTKKVAMPLKIHIHVQSEYGQGTLFQLTFPRKNDFIKITSM</sequence>
<dbReference type="Proteomes" id="UP000637359">
    <property type="component" value="Unassembled WGS sequence"/>
</dbReference>
<keyword evidence="9 16" id="KW-0418">Kinase</keyword>
<dbReference type="InterPro" id="IPR036890">
    <property type="entry name" value="HATPase_C_sf"/>
</dbReference>
<evidence type="ECO:0000256" key="13">
    <source>
        <dbReference type="ARBA" id="ARBA00023136"/>
    </source>
</evidence>
<dbReference type="SMART" id="SM00387">
    <property type="entry name" value="HATPase_c"/>
    <property type="match status" value="1"/>
</dbReference>
<dbReference type="EC" id="2.7.13.3" evidence="3"/>
<dbReference type="GO" id="GO:0004721">
    <property type="term" value="F:phosphoprotein phosphatase activity"/>
    <property type="evidence" value="ECO:0007669"/>
    <property type="project" value="TreeGrafter"/>
</dbReference>
<evidence type="ECO:0000256" key="4">
    <source>
        <dbReference type="ARBA" id="ARBA00022475"/>
    </source>
</evidence>
<evidence type="ECO:0000256" key="14">
    <source>
        <dbReference type="SAM" id="Phobius"/>
    </source>
</evidence>
<keyword evidence="4" id="KW-1003">Cell membrane</keyword>
<organism evidence="16 17">
    <name type="scientific">Ornithinibacillus hominis</name>
    <dbReference type="NCBI Taxonomy" id="2763055"/>
    <lineage>
        <taxon>Bacteria</taxon>
        <taxon>Bacillati</taxon>
        <taxon>Bacillota</taxon>
        <taxon>Bacilli</taxon>
        <taxon>Bacillales</taxon>
        <taxon>Bacillaceae</taxon>
        <taxon>Ornithinibacillus</taxon>
    </lineage>
</organism>
<evidence type="ECO:0000256" key="9">
    <source>
        <dbReference type="ARBA" id="ARBA00022777"/>
    </source>
</evidence>
<dbReference type="InterPro" id="IPR050351">
    <property type="entry name" value="BphY/WalK/GraS-like"/>
</dbReference>
<evidence type="ECO:0000256" key="10">
    <source>
        <dbReference type="ARBA" id="ARBA00022840"/>
    </source>
</evidence>
<dbReference type="GO" id="GO:0005886">
    <property type="term" value="C:plasma membrane"/>
    <property type="evidence" value="ECO:0007669"/>
    <property type="project" value="UniProtKB-SubCell"/>
</dbReference>
<dbReference type="AlphaFoldDB" id="A0A923L814"/>
<reference evidence="16" key="1">
    <citation type="submission" date="2020-08" db="EMBL/GenBank/DDBJ databases">
        <title>Genome public.</title>
        <authorList>
            <person name="Liu C."/>
            <person name="Sun Q."/>
        </authorList>
    </citation>
    <scope>NUCLEOTIDE SEQUENCE</scope>
    <source>
        <strain evidence="16">BX22</strain>
    </source>
</reference>
<dbReference type="PANTHER" id="PTHR45453:SF2">
    <property type="entry name" value="HISTIDINE KINASE"/>
    <property type="match status" value="1"/>
</dbReference>
<dbReference type="PROSITE" id="PS50109">
    <property type="entry name" value="HIS_KIN"/>
    <property type="match status" value="1"/>
</dbReference>
<evidence type="ECO:0000256" key="3">
    <source>
        <dbReference type="ARBA" id="ARBA00012438"/>
    </source>
</evidence>
<evidence type="ECO:0000256" key="8">
    <source>
        <dbReference type="ARBA" id="ARBA00022741"/>
    </source>
</evidence>
<dbReference type="InterPro" id="IPR003594">
    <property type="entry name" value="HATPase_dom"/>
</dbReference>
<feature type="transmembrane region" description="Helical" evidence="14">
    <location>
        <begin position="12"/>
        <end position="29"/>
    </location>
</feature>
<evidence type="ECO:0000256" key="5">
    <source>
        <dbReference type="ARBA" id="ARBA00022553"/>
    </source>
</evidence>
<evidence type="ECO:0000256" key="6">
    <source>
        <dbReference type="ARBA" id="ARBA00022679"/>
    </source>
</evidence>
<dbReference type="InterPro" id="IPR003661">
    <property type="entry name" value="HisK_dim/P_dom"/>
</dbReference>
<dbReference type="GO" id="GO:0000155">
    <property type="term" value="F:phosphorelay sensor kinase activity"/>
    <property type="evidence" value="ECO:0007669"/>
    <property type="project" value="InterPro"/>
</dbReference>
<evidence type="ECO:0000256" key="11">
    <source>
        <dbReference type="ARBA" id="ARBA00022989"/>
    </source>
</evidence>
<dbReference type="EMBL" id="JACOOL010000012">
    <property type="protein sequence ID" value="MBC5638081.1"/>
    <property type="molecule type" value="Genomic_DNA"/>
</dbReference>
<evidence type="ECO:0000313" key="16">
    <source>
        <dbReference type="EMBL" id="MBC5638081.1"/>
    </source>
</evidence>
<gene>
    <name evidence="16" type="ORF">H8S33_14885</name>
</gene>
<keyword evidence="17" id="KW-1185">Reference proteome</keyword>
<keyword evidence="11 14" id="KW-1133">Transmembrane helix</keyword>
<dbReference type="GO" id="GO:0016036">
    <property type="term" value="P:cellular response to phosphate starvation"/>
    <property type="evidence" value="ECO:0007669"/>
    <property type="project" value="TreeGrafter"/>
</dbReference>
<evidence type="ECO:0000313" key="17">
    <source>
        <dbReference type="Proteomes" id="UP000637359"/>
    </source>
</evidence>
<comment type="subcellular location">
    <subcellularLocation>
        <location evidence="2">Cell membrane</location>
        <topology evidence="2">Multi-pass membrane protein</topology>
    </subcellularLocation>
</comment>
<comment type="caution">
    <text evidence="16">The sequence shown here is derived from an EMBL/GenBank/DDBJ whole genome shotgun (WGS) entry which is preliminary data.</text>
</comment>
<dbReference type="PRINTS" id="PR00344">
    <property type="entry name" value="BCTRLSENSOR"/>
</dbReference>
<keyword evidence="7 14" id="KW-0812">Transmembrane</keyword>